<dbReference type="SUPFAM" id="SSF52335">
    <property type="entry name" value="Methylglyoxal synthase-like"/>
    <property type="match status" value="1"/>
</dbReference>
<feature type="domain" description="MGS-like" evidence="8">
    <location>
        <begin position="15"/>
        <end position="164"/>
    </location>
</feature>
<dbReference type="GO" id="GO:0004643">
    <property type="term" value="F:phosphoribosylaminoimidazolecarboxamide formyltransferase activity"/>
    <property type="evidence" value="ECO:0007669"/>
    <property type="project" value="UniProtKB-EC"/>
</dbReference>
<dbReference type="KEGG" id="bbgw:UT28_C0001G0670"/>
<accession>A0A0G4B3E0</accession>
<dbReference type="Gene3D" id="3.40.50.1380">
    <property type="entry name" value="Methylglyoxal synthase-like domain"/>
    <property type="match status" value="1"/>
</dbReference>
<dbReference type="EC" id="2.1.2.3" evidence="9"/>
<evidence type="ECO:0000256" key="4">
    <source>
        <dbReference type="ARBA" id="ARBA00022679"/>
    </source>
</evidence>
<organism evidence="9 10">
    <name type="scientific">Berkelbacteria bacterium GW2011_GWE1_39_12</name>
    <dbReference type="NCBI Taxonomy" id="1618337"/>
    <lineage>
        <taxon>Bacteria</taxon>
        <taxon>Candidatus Berkelbacteria</taxon>
    </lineage>
</organism>
<dbReference type="Pfam" id="PF02142">
    <property type="entry name" value="MGS"/>
    <property type="match status" value="1"/>
</dbReference>
<evidence type="ECO:0000256" key="6">
    <source>
        <dbReference type="ARBA" id="ARBA00022801"/>
    </source>
</evidence>
<dbReference type="Gene3D" id="3.40.140.20">
    <property type="match status" value="2"/>
</dbReference>
<comment type="pathway">
    <text evidence="2">Purine metabolism; IMP biosynthesis via de novo pathway; 5-formamido-1-(5-phospho-D-ribosyl)imidazole-4-carboxamide from 5-amino-1-(5-phospho-D-ribosyl)imidazole-4-carboxamide (10-formyl THF route): step 1/1.</text>
</comment>
<dbReference type="PANTHER" id="PTHR11692:SF0">
    <property type="entry name" value="BIFUNCTIONAL PURINE BIOSYNTHESIS PROTEIN ATIC"/>
    <property type="match status" value="1"/>
</dbReference>
<reference evidence="9 10" key="1">
    <citation type="journal article" date="2015" name="Nature">
        <title>rRNA introns, odd ribosomes, and small enigmatic genomes across a large radiation of phyla.</title>
        <authorList>
            <person name="Brown C.T."/>
            <person name="Hug L.A."/>
            <person name="Thomas B.C."/>
            <person name="Sharon I."/>
            <person name="Castelle C.J."/>
            <person name="Singh A."/>
            <person name="Wilkins M.J."/>
            <person name="Williams K.H."/>
            <person name="Banfield J.F."/>
        </authorList>
    </citation>
    <scope>NUCLEOTIDE SEQUENCE [LARGE SCALE GENOMIC DNA]</scope>
</reference>
<protein>
    <submittedName>
        <fullName evidence="9">Phosphoribosylaminoimidazolecarboxamide formyltransferase/IMP cyclohydrolase, phosphoribosylaminoimidazolecarboxamide formyltransferase / IMP cyclohydrolase</fullName>
        <ecNumber evidence="9">2.1.2.3</ecNumber>
        <ecNumber evidence="9">3.5.4.1</ecNumber>
        <ecNumber evidence="9">3.5.4.10</ecNumber>
    </submittedName>
</protein>
<evidence type="ECO:0000256" key="1">
    <source>
        <dbReference type="ARBA" id="ARBA00004844"/>
    </source>
</evidence>
<proteinExistence type="inferred from homology"/>
<name>A0A0G4B3E0_9BACT</name>
<dbReference type="SUPFAM" id="SSF53927">
    <property type="entry name" value="Cytidine deaminase-like"/>
    <property type="match status" value="1"/>
</dbReference>
<dbReference type="InterPro" id="IPR036914">
    <property type="entry name" value="MGS-like_dom_sf"/>
</dbReference>
<dbReference type="AlphaFoldDB" id="A0A0G4B3E0"/>
<evidence type="ECO:0000256" key="7">
    <source>
        <dbReference type="ARBA" id="ARBA00023268"/>
    </source>
</evidence>
<gene>
    <name evidence="9" type="primary">purH</name>
    <name evidence="9" type="ORF">UT28_C0001G0670</name>
</gene>
<dbReference type="GO" id="GO:0005829">
    <property type="term" value="C:cytosol"/>
    <property type="evidence" value="ECO:0007669"/>
    <property type="project" value="TreeGrafter"/>
</dbReference>
<dbReference type="GO" id="GO:0006189">
    <property type="term" value="P:'de novo' IMP biosynthetic process"/>
    <property type="evidence" value="ECO:0007669"/>
    <property type="project" value="UniProtKB-UniPathway"/>
</dbReference>
<keyword evidence="7" id="KW-0511">Multifunctional enzyme</keyword>
<dbReference type="CDD" id="cd01421">
    <property type="entry name" value="IMPCH"/>
    <property type="match status" value="1"/>
</dbReference>
<dbReference type="SMART" id="SM00851">
    <property type="entry name" value="MGS"/>
    <property type="match status" value="1"/>
</dbReference>
<evidence type="ECO:0000313" key="10">
    <source>
        <dbReference type="Proteomes" id="UP000035648"/>
    </source>
</evidence>
<dbReference type="STRING" id="1618337.UT28_C0001G0670"/>
<dbReference type="GO" id="GO:0003937">
    <property type="term" value="F:IMP cyclohydrolase activity"/>
    <property type="evidence" value="ECO:0007669"/>
    <property type="project" value="UniProtKB-EC"/>
</dbReference>
<dbReference type="EMBL" id="CP011213">
    <property type="protein sequence ID" value="AKM82466.1"/>
    <property type="molecule type" value="Genomic_DNA"/>
</dbReference>
<keyword evidence="5" id="KW-0658">Purine biosynthesis</keyword>
<dbReference type="InterPro" id="IPR011607">
    <property type="entry name" value="MGS-like_dom"/>
</dbReference>
<dbReference type="PANTHER" id="PTHR11692">
    <property type="entry name" value="BIFUNCTIONAL PURINE BIOSYNTHESIS PROTEIN PURH"/>
    <property type="match status" value="1"/>
</dbReference>
<evidence type="ECO:0000256" key="3">
    <source>
        <dbReference type="ARBA" id="ARBA00007667"/>
    </source>
</evidence>
<comment type="pathway">
    <text evidence="1">Purine metabolism; IMP biosynthesis via de novo pathway; IMP from 5-formamido-1-(5-phospho-D-ribosyl)imidazole-4-carboxamide: step 1/1.</text>
</comment>
<dbReference type="Pfam" id="PF01808">
    <property type="entry name" value="AICARFT_IMPCHas"/>
    <property type="match status" value="1"/>
</dbReference>
<evidence type="ECO:0000256" key="5">
    <source>
        <dbReference type="ARBA" id="ARBA00022755"/>
    </source>
</evidence>
<keyword evidence="4 9" id="KW-0808">Transferase</keyword>
<dbReference type="GO" id="GO:0004131">
    <property type="term" value="F:cytosine deaminase activity"/>
    <property type="evidence" value="ECO:0007669"/>
    <property type="project" value="UniProtKB-EC"/>
</dbReference>
<keyword evidence="6 9" id="KW-0378">Hydrolase</keyword>
<evidence type="ECO:0000313" key="9">
    <source>
        <dbReference type="EMBL" id="AKM82466.1"/>
    </source>
</evidence>
<dbReference type="EC" id="3.5.4.10" evidence="9"/>
<dbReference type="UniPathway" id="UPA00074">
    <property type="reaction ID" value="UER00133"/>
</dbReference>
<dbReference type="InterPro" id="IPR016193">
    <property type="entry name" value="Cytidine_deaminase-like"/>
</dbReference>
<evidence type="ECO:0000256" key="2">
    <source>
        <dbReference type="ARBA" id="ARBA00004954"/>
    </source>
</evidence>
<dbReference type="PROSITE" id="PS51855">
    <property type="entry name" value="MGS"/>
    <property type="match status" value="1"/>
</dbReference>
<dbReference type="EC" id="3.5.4.1" evidence="9"/>
<dbReference type="PATRIC" id="fig|1618337.4.peg.671"/>
<sequence length="564" mass="61332">MIAVRAKKKRDPYNMSLQSLLKFKKIALVSVYDKTNLAERVRRLTKQGYGILSSGGTAKMLRENKIRVCDVATLVGGGAILGHKVVTLSREVHAGLLAADCEIEVLEQLGIPRIDLVAVDLYPLEEEIAKPDCTRKSVIEKTDIGGPTMLSSAAKGGRIVISIPEDWEPTLTWIESGCPDFDETVNAQRAKADYVVAKYRLLSANYHSGGIYAGVIGRKVRDLAYGENRDQSPSALYEEDPTDSLGMGKFDVLTGDPSHISVADGDRALGVMCAAADAFRLNCNAVPFIAVACKHGAPCGIGVSFETRNTALERALMGDSIAVMGAEVMTNFAIDEDLGRLLYEVPESLRAQVGCKYWGIDVLYAPAVDDATIDLLGKKERRRILVNPALIYPFSSKQELMGRPVRGGFLSQKAYHFILDLHDLHLPLTAGMNDDQKIDAIIAWAACWRSVSNTVALANDGTLIGLGCGQQDRIACVELCLNRAKRSGHNTNGSMFASDAFFPFAKRKREEDPLEGPEILIQAGCAGGIVPHDGKNIEEVSALFDEHKLLVGYLPSIHRGFFGH</sequence>
<dbReference type="SMART" id="SM00798">
    <property type="entry name" value="AICARFT_IMPCHas"/>
    <property type="match status" value="1"/>
</dbReference>
<dbReference type="PIRSF" id="PIRSF000414">
    <property type="entry name" value="AICARFT_IMPCHas"/>
    <property type="match status" value="1"/>
</dbReference>
<comment type="similarity">
    <text evidence="3">Belongs to the PurH family.</text>
</comment>
<evidence type="ECO:0000259" key="8">
    <source>
        <dbReference type="PROSITE" id="PS51855"/>
    </source>
</evidence>
<dbReference type="InterPro" id="IPR024051">
    <property type="entry name" value="AICAR_Tfase_dup_dom_sf"/>
</dbReference>
<dbReference type="InterPro" id="IPR002695">
    <property type="entry name" value="PurH-like"/>
</dbReference>
<dbReference type="Proteomes" id="UP000035648">
    <property type="component" value="Chromosome"/>
</dbReference>